<dbReference type="AlphaFoldDB" id="A0AAV4TMH5"/>
<sequence>MISVVSKQLSQQRPLRIVTTAGLNQPCDRVPSNARFHSTATGAGVDIIPELHRTLRRYCLSWKMASFLEVLACVFG</sequence>
<comment type="caution">
    <text evidence="1">The sequence shown here is derived from an EMBL/GenBank/DDBJ whole genome shotgun (WGS) entry which is preliminary data.</text>
</comment>
<reference evidence="1 2" key="1">
    <citation type="submission" date="2021-06" db="EMBL/GenBank/DDBJ databases">
        <title>Caerostris extrusa draft genome.</title>
        <authorList>
            <person name="Kono N."/>
            <person name="Arakawa K."/>
        </authorList>
    </citation>
    <scope>NUCLEOTIDE SEQUENCE [LARGE SCALE GENOMIC DNA]</scope>
</reference>
<dbReference type="Proteomes" id="UP001054945">
    <property type="component" value="Unassembled WGS sequence"/>
</dbReference>
<protein>
    <submittedName>
        <fullName evidence="1">Uncharacterized protein</fullName>
    </submittedName>
</protein>
<accession>A0AAV4TMH5</accession>
<proteinExistence type="predicted"/>
<dbReference type="EMBL" id="BPLR01011566">
    <property type="protein sequence ID" value="GIY47320.1"/>
    <property type="molecule type" value="Genomic_DNA"/>
</dbReference>
<organism evidence="1 2">
    <name type="scientific">Caerostris extrusa</name>
    <name type="common">Bark spider</name>
    <name type="synonym">Caerostris bankana</name>
    <dbReference type="NCBI Taxonomy" id="172846"/>
    <lineage>
        <taxon>Eukaryota</taxon>
        <taxon>Metazoa</taxon>
        <taxon>Ecdysozoa</taxon>
        <taxon>Arthropoda</taxon>
        <taxon>Chelicerata</taxon>
        <taxon>Arachnida</taxon>
        <taxon>Araneae</taxon>
        <taxon>Araneomorphae</taxon>
        <taxon>Entelegynae</taxon>
        <taxon>Araneoidea</taxon>
        <taxon>Araneidae</taxon>
        <taxon>Caerostris</taxon>
    </lineage>
</organism>
<name>A0AAV4TMH5_CAEEX</name>
<keyword evidence="2" id="KW-1185">Reference proteome</keyword>
<evidence type="ECO:0000313" key="1">
    <source>
        <dbReference type="EMBL" id="GIY47320.1"/>
    </source>
</evidence>
<gene>
    <name evidence="1" type="ORF">CEXT_228081</name>
</gene>
<evidence type="ECO:0000313" key="2">
    <source>
        <dbReference type="Proteomes" id="UP001054945"/>
    </source>
</evidence>